<evidence type="ECO:0000313" key="6">
    <source>
        <dbReference type="Proteomes" id="UP001597511"/>
    </source>
</evidence>
<gene>
    <name evidence="5" type="ORF">ACFS6H_02520</name>
</gene>
<evidence type="ECO:0000313" key="5">
    <source>
        <dbReference type="EMBL" id="MFD2918566.1"/>
    </source>
</evidence>
<dbReference type="PANTHER" id="PTHR12151:SF25">
    <property type="entry name" value="LINALOOL DEHYDRATASE_ISOMERASE DOMAIN-CONTAINING PROTEIN"/>
    <property type="match status" value="1"/>
</dbReference>
<dbReference type="InterPro" id="IPR003782">
    <property type="entry name" value="SCO1/SenC"/>
</dbReference>
<dbReference type="RefSeq" id="WP_386094894.1">
    <property type="nucleotide sequence ID" value="NZ_JBHUOZ010000001.1"/>
</dbReference>
<proteinExistence type="inferred from homology"/>
<dbReference type="Proteomes" id="UP001597511">
    <property type="component" value="Unassembled WGS sequence"/>
</dbReference>
<feature type="transmembrane region" description="Helical" evidence="3">
    <location>
        <begin position="6"/>
        <end position="27"/>
    </location>
</feature>
<keyword evidence="3" id="KW-0812">Transmembrane</keyword>
<dbReference type="PANTHER" id="PTHR12151">
    <property type="entry name" value="ELECTRON TRANSPORT PROTIN SCO1/SENC FAMILY MEMBER"/>
    <property type="match status" value="1"/>
</dbReference>
<dbReference type="Pfam" id="PF02630">
    <property type="entry name" value="SCO1-SenC"/>
    <property type="match status" value="1"/>
</dbReference>
<comment type="similarity">
    <text evidence="1">Belongs to the SCO1/2 family.</text>
</comment>
<accession>A0ABW6A156</accession>
<keyword evidence="3" id="KW-0472">Membrane</keyword>
<dbReference type="PROSITE" id="PS51352">
    <property type="entry name" value="THIOREDOXIN_2"/>
    <property type="match status" value="1"/>
</dbReference>
<comment type="caution">
    <text evidence="5">The sequence shown here is derived from an EMBL/GenBank/DDBJ whole genome shotgun (WGS) entry which is preliminary data.</text>
</comment>
<evidence type="ECO:0000256" key="1">
    <source>
        <dbReference type="ARBA" id="ARBA00010996"/>
    </source>
</evidence>
<dbReference type="InterPro" id="IPR036249">
    <property type="entry name" value="Thioredoxin-like_sf"/>
</dbReference>
<name>A0ABW6A156_9BACT</name>
<keyword evidence="6" id="KW-1185">Reference proteome</keyword>
<keyword evidence="2" id="KW-0186">Copper</keyword>
<keyword evidence="3" id="KW-1133">Transmembrane helix</keyword>
<dbReference type="EMBL" id="JBHUOZ010000001">
    <property type="protein sequence ID" value="MFD2918566.1"/>
    <property type="molecule type" value="Genomic_DNA"/>
</dbReference>
<reference evidence="6" key="1">
    <citation type="journal article" date="2019" name="Int. J. Syst. Evol. Microbiol.">
        <title>The Global Catalogue of Microorganisms (GCM) 10K type strain sequencing project: providing services to taxonomists for standard genome sequencing and annotation.</title>
        <authorList>
            <consortium name="The Broad Institute Genomics Platform"/>
            <consortium name="The Broad Institute Genome Sequencing Center for Infectious Disease"/>
            <person name="Wu L."/>
            <person name="Ma J."/>
        </authorList>
    </citation>
    <scope>NUCLEOTIDE SEQUENCE [LARGE SCALE GENOMIC DNA]</scope>
    <source>
        <strain evidence="6">KCTC 23299</strain>
    </source>
</reference>
<evidence type="ECO:0000259" key="4">
    <source>
        <dbReference type="PROSITE" id="PS51352"/>
    </source>
</evidence>
<protein>
    <submittedName>
        <fullName evidence="5">SCO family protein</fullName>
    </submittedName>
</protein>
<dbReference type="Gene3D" id="3.40.30.10">
    <property type="entry name" value="Glutaredoxin"/>
    <property type="match status" value="1"/>
</dbReference>
<dbReference type="InterPro" id="IPR013766">
    <property type="entry name" value="Thioredoxin_domain"/>
</dbReference>
<organism evidence="5 6">
    <name type="scientific">Terrimonas rubra</name>
    <dbReference type="NCBI Taxonomy" id="1035890"/>
    <lineage>
        <taxon>Bacteria</taxon>
        <taxon>Pseudomonadati</taxon>
        <taxon>Bacteroidota</taxon>
        <taxon>Chitinophagia</taxon>
        <taxon>Chitinophagales</taxon>
        <taxon>Chitinophagaceae</taxon>
        <taxon>Terrimonas</taxon>
    </lineage>
</organism>
<evidence type="ECO:0000256" key="3">
    <source>
        <dbReference type="SAM" id="Phobius"/>
    </source>
</evidence>
<sequence length="202" mass="23019">MSKKSLLYLGFFAALAVGFYFLVVSLVPEFNTKEFPPISTVRPFAFTNQDGKVVTNNDVKGKVQAVEYFFTTCQGICPIMNNNMKLVYEELKNEPDFLILSHTCQPEVDSVPRMKRYADSMQVDTNKWIFLTGRKDSLYNMARLSYTIDDGKNPLGSIEDDFIHSQFFALVDKEGNVRKIYDGLKKSEVNKLIADAKKLLKP</sequence>
<dbReference type="SUPFAM" id="SSF52833">
    <property type="entry name" value="Thioredoxin-like"/>
    <property type="match status" value="1"/>
</dbReference>
<feature type="domain" description="Thioredoxin" evidence="4">
    <location>
        <begin position="35"/>
        <end position="201"/>
    </location>
</feature>
<dbReference type="CDD" id="cd02968">
    <property type="entry name" value="SCO"/>
    <property type="match status" value="1"/>
</dbReference>
<evidence type="ECO:0000256" key="2">
    <source>
        <dbReference type="ARBA" id="ARBA00023008"/>
    </source>
</evidence>